<evidence type="ECO:0000313" key="14">
    <source>
        <dbReference type="EMBL" id="RSM91897.1"/>
    </source>
</evidence>
<dbReference type="Proteomes" id="UP000287547">
    <property type="component" value="Unassembled WGS sequence"/>
</dbReference>
<evidence type="ECO:0000256" key="3">
    <source>
        <dbReference type="ARBA" id="ARBA00001946"/>
    </source>
</evidence>
<comment type="caution">
    <text evidence="14">The sequence shown here is derived from an EMBL/GenBank/DDBJ whole genome shotgun (WGS) entry which is preliminary data.</text>
</comment>
<dbReference type="PROSITE" id="PS00802">
    <property type="entry name" value="TRANSKETOLASE_2"/>
    <property type="match status" value="1"/>
</dbReference>
<organism evidence="14 15">
    <name type="scientific">Kibdelosporangium aridum</name>
    <dbReference type="NCBI Taxonomy" id="2030"/>
    <lineage>
        <taxon>Bacteria</taxon>
        <taxon>Bacillati</taxon>
        <taxon>Actinomycetota</taxon>
        <taxon>Actinomycetes</taxon>
        <taxon>Pseudonocardiales</taxon>
        <taxon>Pseudonocardiaceae</taxon>
        <taxon>Kibdelosporangium</taxon>
    </lineage>
</organism>
<dbReference type="InterPro" id="IPR033248">
    <property type="entry name" value="Transketolase_C"/>
</dbReference>
<keyword evidence="10" id="KW-0460">Magnesium</keyword>
<dbReference type="GO" id="GO:0004802">
    <property type="term" value="F:transketolase activity"/>
    <property type="evidence" value="ECO:0007669"/>
    <property type="project" value="TreeGrafter"/>
</dbReference>
<dbReference type="OrthoDB" id="8732661at2"/>
<evidence type="ECO:0000256" key="2">
    <source>
        <dbReference type="ARBA" id="ARBA00001936"/>
    </source>
</evidence>
<keyword evidence="9" id="KW-0106">Calcium</keyword>
<dbReference type="SUPFAM" id="SSF52922">
    <property type="entry name" value="TK C-terminal domain-like"/>
    <property type="match status" value="1"/>
</dbReference>
<evidence type="ECO:0000256" key="10">
    <source>
        <dbReference type="ARBA" id="ARBA00022842"/>
    </source>
</evidence>
<dbReference type="InterPro" id="IPR009014">
    <property type="entry name" value="Transketo_C/PFOR_II"/>
</dbReference>
<dbReference type="InterPro" id="IPR029061">
    <property type="entry name" value="THDP-binding"/>
</dbReference>
<evidence type="ECO:0000259" key="13">
    <source>
        <dbReference type="SMART" id="SM00861"/>
    </source>
</evidence>
<dbReference type="InterPro" id="IPR051424">
    <property type="entry name" value="Transketolase-like"/>
</dbReference>
<evidence type="ECO:0000256" key="9">
    <source>
        <dbReference type="ARBA" id="ARBA00022837"/>
    </source>
</evidence>
<name>A0A428ZV20_KIBAR</name>
<dbReference type="Pfam" id="PF00456">
    <property type="entry name" value="Transketolase_N"/>
    <property type="match status" value="1"/>
</dbReference>
<dbReference type="SUPFAM" id="SSF52518">
    <property type="entry name" value="Thiamin diphosphate-binding fold (THDP-binding)"/>
    <property type="match status" value="2"/>
</dbReference>
<accession>A0A428ZV20</accession>
<proteinExistence type="inferred from homology"/>
<feature type="domain" description="Transketolase-like pyrimidine-binding" evidence="13">
    <location>
        <begin position="314"/>
        <end position="477"/>
    </location>
</feature>
<evidence type="ECO:0000256" key="1">
    <source>
        <dbReference type="ARBA" id="ARBA00001913"/>
    </source>
</evidence>
<dbReference type="CDD" id="cd07033">
    <property type="entry name" value="TPP_PYR_DXS_TK_like"/>
    <property type="match status" value="1"/>
</dbReference>
<protein>
    <submittedName>
        <fullName evidence="14">Transketolase</fullName>
    </submittedName>
</protein>
<dbReference type="NCBIfam" id="NF004559">
    <property type="entry name" value="PRK05899.2-5"/>
    <property type="match status" value="1"/>
</dbReference>
<evidence type="ECO:0000256" key="6">
    <source>
        <dbReference type="ARBA" id="ARBA00011738"/>
    </source>
</evidence>
<dbReference type="Gene3D" id="3.40.50.970">
    <property type="match status" value="2"/>
</dbReference>
<reference evidence="14 15" key="1">
    <citation type="submission" date="2018-05" db="EMBL/GenBank/DDBJ databases">
        <title>Evolution of GPA BGCs.</title>
        <authorList>
            <person name="Waglechner N."/>
            <person name="Wright G.D."/>
        </authorList>
    </citation>
    <scope>NUCLEOTIDE SEQUENCE [LARGE SCALE GENOMIC DNA]</scope>
    <source>
        <strain evidence="14 15">A82846</strain>
    </source>
</reference>
<evidence type="ECO:0000313" key="15">
    <source>
        <dbReference type="Proteomes" id="UP000287547"/>
    </source>
</evidence>
<dbReference type="InterPro" id="IPR005474">
    <property type="entry name" value="Transketolase_N"/>
</dbReference>
<dbReference type="RefSeq" id="WP_051793982.1">
    <property type="nucleotide sequence ID" value="NZ_QHKI01000001.1"/>
</dbReference>
<dbReference type="AlphaFoldDB" id="A0A428ZV20"/>
<dbReference type="InterPro" id="IPR020826">
    <property type="entry name" value="Transketolase_BS"/>
</dbReference>
<dbReference type="GO" id="GO:0000287">
    <property type="term" value="F:magnesium ion binding"/>
    <property type="evidence" value="ECO:0007669"/>
    <property type="project" value="UniProtKB-ARBA"/>
</dbReference>
<dbReference type="EMBL" id="QHKI01000001">
    <property type="protein sequence ID" value="RSM91897.1"/>
    <property type="molecule type" value="Genomic_DNA"/>
</dbReference>
<dbReference type="PANTHER" id="PTHR43195:SF1">
    <property type="entry name" value="FI06132P-RELATED"/>
    <property type="match status" value="1"/>
</dbReference>
<keyword evidence="7" id="KW-0808">Transferase</keyword>
<keyword evidence="11" id="KW-0786">Thiamine pyrophosphate</keyword>
<evidence type="ECO:0000256" key="11">
    <source>
        <dbReference type="ARBA" id="ARBA00023052"/>
    </source>
</evidence>
<dbReference type="PANTHER" id="PTHR43195">
    <property type="entry name" value="TRANSKETOLASE"/>
    <property type="match status" value="1"/>
</dbReference>
<dbReference type="CDD" id="cd02012">
    <property type="entry name" value="TPP_TK"/>
    <property type="match status" value="1"/>
</dbReference>
<dbReference type="FunFam" id="3.40.50.970:FF:000129">
    <property type="entry name" value="Transketolase"/>
    <property type="match status" value="1"/>
</dbReference>
<evidence type="ECO:0000256" key="7">
    <source>
        <dbReference type="ARBA" id="ARBA00022679"/>
    </source>
</evidence>
<dbReference type="GO" id="GO:0005737">
    <property type="term" value="C:cytoplasm"/>
    <property type="evidence" value="ECO:0007669"/>
    <property type="project" value="UniProtKB-ARBA"/>
</dbReference>
<comment type="cofactor">
    <cofactor evidence="1">
        <name>Ca(2+)</name>
        <dbReference type="ChEBI" id="CHEBI:29108"/>
    </cofactor>
</comment>
<dbReference type="Pfam" id="PF02780">
    <property type="entry name" value="Transketolase_C"/>
    <property type="match status" value="1"/>
</dbReference>
<dbReference type="SMART" id="SM00861">
    <property type="entry name" value="Transket_pyr"/>
    <property type="match status" value="1"/>
</dbReference>
<comment type="subunit">
    <text evidence="6">Homodimer.</text>
</comment>
<comment type="cofactor">
    <cofactor evidence="4">
        <name>thiamine diphosphate</name>
        <dbReference type="ChEBI" id="CHEBI:58937"/>
    </cofactor>
</comment>
<dbReference type="Pfam" id="PF02779">
    <property type="entry name" value="Transket_pyr"/>
    <property type="match status" value="1"/>
</dbReference>
<sequence length="631" mass="67480">MATTTAQPSQQEVEKLSELGQRLRVDAVRSAAAAGSGHPTSSMSAADLMAVLMARHLRYDYDDPANPGNDHLIFSKGHASPLYYAMLTAGGAITEDELMTYRKAGSRLEGHPTPRLPWVDVATGSLGQGLPVGVGVALAGKRLDRLAYRVWVLCGDSELAEGSMWEAFEHAGHEQLANLTAIVDVNRLGQRGPTRHQWDTAAYARRIGAFDWDTVEIDGHDIEQINLAYIEAQTNDRPTAIIAHTSKGKGVSEVENTEGAHGKPLPDAEDAIAELGGKRDSVTVNVPRPEHPSVPRQTAAQAPALPMYDQGKKVATRTAFGEALTAVGSTRDDVVVLDGEVADSTRTQYFADAHPDRFFEFYIAEQQMVAAAVGMHVRGWVPYLATFAAFLTRAYDFVRMAAVSNAKLCIAGSHAGVSIGEDGPSQMGLEDIAMMRAVHASTVLYPCDANQTAQLVSQMADCAGISYLRTTRGNTPVIYRPDERFPIGGSRVLRQSDHDKITIVTAGITVHEALSAADTLVAEGIDARVIDLYSVKPIDAATVKQAARETGCMLTVEDHWPQGGLGDAVLDVFADGTPGPPIRKLAVRSMPASATPAEQLRDAGINADAITTAARVLTRAVHGIQIVGEQP</sequence>
<evidence type="ECO:0000256" key="12">
    <source>
        <dbReference type="SAM" id="MobiDB-lite"/>
    </source>
</evidence>
<dbReference type="GO" id="GO:0030976">
    <property type="term" value="F:thiamine pyrophosphate binding"/>
    <property type="evidence" value="ECO:0007669"/>
    <property type="project" value="TreeGrafter"/>
</dbReference>
<comment type="similarity">
    <text evidence="5">Belongs to the transketolase family.</text>
</comment>
<feature type="region of interest" description="Disordered" evidence="12">
    <location>
        <begin position="246"/>
        <end position="265"/>
    </location>
</feature>
<comment type="cofactor">
    <cofactor evidence="2">
        <name>Mn(2+)</name>
        <dbReference type="ChEBI" id="CHEBI:29035"/>
    </cofactor>
</comment>
<gene>
    <name evidence="14" type="ORF">DMH04_01155</name>
</gene>
<evidence type="ECO:0000256" key="4">
    <source>
        <dbReference type="ARBA" id="ARBA00001964"/>
    </source>
</evidence>
<evidence type="ECO:0000256" key="5">
    <source>
        <dbReference type="ARBA" id="ARBA00007131"/>
    </source>
</evidence>
<comment type="cofactor">
    <cofactor evidence="3">
        <name>Mg(2+)</name>
        <dbReference type="ChEBI" id="CHEBI:18420"/>
    </cofactor>
</comment>
<dbReference type="Gene3D" id="3.40.50.920">
    <property type="match status" value="1"/>
</dbReference>
<keyword evidence="8" id="KW-0479">Metal-binding</keyword>
<evidence type="ECO:0000256" key="8">
    <source>
        <dbReference type="ARBA" id="ARBA00022723"/>
    </source>
</evidence>
<dbReference type="InterPro" id="IPR005475">
    <property type="entry name" value="Transketolase-like_Pyr-bd"/>
</dbReference>